<evidence type="ECO:0000256" key="8">
    <source>
        <dbReference type="ARBA" id="ARBA00031423"/>
    </source>
</evidence>
<dbReference type="GO" id="GO:0004134">
    <property type="term" value="F:4-alpha-glucanotransferase activity"/>
    <property type="evidence" value="ECO:0007669"/>
    <property type="project" value="UniProtKB-EC"/>
</dbReference>
<dbReference type="Gene3D" id="3.90.400.10">
    <property type="entry name" value="Oligo-1,6-glucosidase, Domain 2"/>
    <property type="match status" value="1"/>
</dbReference>
<evidence type="ECO:0000256" key="3">
    <source>
        <dbReference type="ARBA" id="ARBA00012560"/>
    </source>
</evidence>
<dbReference type="RefSeq" id="WP_349181809.1">
    <property type="nucleotide sequence ID" value="NZ_JBBNGS010000004.1"/>
</dbReference>
<comment type="catalytic activity">
    <reaction evidence="1">
        <text>Transfers a segment of a (1-&gt;4)-alpha-D-glucan to a new position in an acceptor, which may be glucose or a (1-&gt;4)-alpha-D-glucan.</text>
        <dbReference type="EC" id="2.4.1.25"/>
    </reaction>
</comment>
<dbReference type="CDD" id="cd11338">
    <property type="entry name" value="AmyAc_CMD"/>
    <property type="match status" value="1"/>
</dbReference>
<evidence type="ECO:0000313" key="11">
    <source>
        <dbReference type="EMBL" id="MEQ2637333.1"/>
    </source>
</evidence>
<dbReference type="PANTHER" id="PTHR32438">
    <property type="entry name" value="4-ALPHA-GLUCANOTRANSFERASE DPE1, CHLOROPLASTIC/AMYLOPLASTIC"/>
    <property type="match status" value="1"/>
</dbReference>
<dbReference type="EC" id="2.4.1.25" evidence="3"/>
<dbReference type="Pfam" id="PF02446">
    <property type="entry name" value="Glyco_hydro_77"/>
    <property type="match status" value="2"/>
</dbReference>
<sequence length="1089" mass="121424">MRACHVTSKSEYRSPFGAVQLGGTVVLGIDVWGEDAVGATLRVWTDERGEELLPMEGACEGDHVHYSVSYTPAQTGVVWYSFDLAASDGATWRYGAREGWTTGEGDFAYGDPPSFQLTVYVPRQTQPDWYKNGIVYQVFPDRFARGADWRERAEKALAAHREGPARVLVEDWDTPPTYRKSEDGDILEWDFYGGTLRGVREKLDYLADLGVTVIYLNPIFEAASNHRYDTADYLRIDPMLGDEEEFCALAREAAERGISIMLDGVFNHCGQDSRYFNRYGNYPEPGAWQGDESPYRDWFFFNEDGTYDGWWGNPDLPDVNEKSPEYRELICGQDGVVRKWLRAGARGWRLDVADELSDGFIEDIKAAMVAERPDGALVGEVWEDASNKMAYGKLRQYFEGTELDGTMNYPLRTALLAFVRNQIGAPEMAARLEQLRENYPRDAFFSCLNLLGSHDRERLFTMLGDAPDPDTLSEEECAAFRLDEGHASLAMSRLWLTVLLQMTLPGVPCVYYGDERGMEGFRDPYNRAAFPWDGGRMDCATVFRNAIAVRKALPVLTTGDFEPFADGEDVFGFWRRGEDGECVCVLANASLHDAHTVRVPMAGEAVSDVVSGAAPAVVDGCAEAFLWPLGTAVLHFHKQRRLQEPLEPGMGVLCHVTSLPNEGRPGTLGAPARRFVDWLAECGQTYWQVLPVNPADGYGSPYAGLAAFAGNTCLLEKDPEEVLAELRDADDDPDYQAFLQKNKYWLTPYATFRAIKDLLGEGPWQEWPDAYARFSPGLARRVELADGVDRHRKLQYEFQREWDDLKAYANGRGVKIVGDMPMYVSGDSADVWAERDIFELDEKGYAQVQAGCPGDGFDPEGQLWGKPTYRWDVLAARGYDWWLARLERAVKTYDYVRLDHFIGFSSYYKIAKGKPAREGSFSFGPGLDLFRAAYQKLGPLPFIAEDLGVITPAVRALIAETGIPGMDIVQFSDGDVREGYEPKPGTVTFTGTHDNQTLLGFCQSHFGLEGDEAAQMADRIATSVLGSRNDVAIMPLQDVLGLDDAARMNVPGVAEGNWSWQAAWEDVVAATGRLTQMAQASGRFREASA</sequence>
<comment type="similarity">
    <text evidence="2">Belongs to the disproportionating enzyme family.</text>
</comment>
<keyword evidence="6 11" id="KW-0808">Transferase</keyword>
<dbReference type="EMBL" id="JBBNGS010000004">
    <property type="protein sequence ID" value="MEQ2637333.1"/>
    <property type="molecule type" value="Genomic_DNA"/>
</dbReference>
<dbReference type="InterPro" id="IPR045857">
    <property type="entry name" value="O16G_dom_2"/>
</dbReference>
<keyword evidence="5 11" id="KW-0328">Glycosyltransferase</keyword>
<protein>
    <recommendedName>
        <fullName evidence="4">4-alpha-glucanotransferase</fullName>
        <ecNumber evidence="3">2.4.1.25</ecNumber>
    </recommendedName>
    <alternativeName>
        <fullName evidence="8">Amylomaltase</fullName>
    </alternativeName>
    <alternativeName>
        <fullName evidence="9">Disproportionating enzyme</fullName>
    </alternativeName>
</protein>
<name>A0ABV1IEK5_9ACTN</name>
<evidence type="ECO:0000256" key="4">
    <source>
        <dbReference type="ARBA" id="ARBA00020295"/>
    </source>
</evidence>
<dbReference type="InterPro" id="IPR017853">
    <property type="entry name" value="GH"/>
</dbReference>
<gene>
    <name evidence="11" type="ORF">AAAT05_03110</name>
</gene>
<dbReference type="SMART" id="SM00642">
    <property type="entry name" value="Aamy"/>
    <property type="match status" value="1"/>
</dbReference>
<dbReference type="InterPro" id="IPR013783">
    <property type="entry name" value="Ig-like_fold"/>
</dbReference>
<dbReference type="PANTHER" id="PTHR32438:SF5">
    <property type="entry name" value="4-ALPHA-GLUCANOTRANSFERASE DPE1, CHLOROPLASTIC_AMYLOPLASTIC"/>
    <property type="match status" value="1"/>
</dbReference>
<dbReference type="SUPFAM" id="SSF51445">
    <property type="entry name" value="(Trans)glycosidases"/>
    <property type="match status" value="2"/>
</dbReference>
<keyword evidence="12" id="KW-1185">Reference proteome</keyword>
<reference evidence="11 12" key="1">
    <citation type="submission" date="2024-04" db="EMBL/GenBank/DDBJ databases">
        <title>Human intestinal bacterial collection.</title>
        <authorList>
            <person name="Pauvert C."/>
            <person name="Hitch T.C.A."/>
            <person name="Clavel T."/>
        </authorList>
    </citation>
    <scope>NUCLEOTIDE SEQUENCE [LARGE SCALE GENOMIC DNA]</scope>
    <source>
        <strain evidence="11 12">CLA-AA-H197</strain>
    </source>
</reference>
<comment type="caution">
    <text evidence="11">The sequence shown here is derived from an EMBL/GenBank/DDBJ whole genome shotgun (WGS) entry which is preliminary data.</text>
</comment>
<dbReference type="InterPro" id="IPR006047">
    <property type="entry name" value="GH13_cat_dom"/>
</dbReference>
<dbReference type="Gene3D" id="2.60.40.10">
    <property type="entry name" value="Immunoglobulins"/>
    <property type="match status" value="1"/>
</dbReference>
<keyword evidence="7" id="KW-0119">Carbohydrate metabolism</keyword>
<evidence type="ECO:0000256" key="2">
    <source>
        <dbReference type="ARBA" id="ARBA00005684"/>
    </source>
</evidence>
<evidence type="ECO:0000256" key="7">
    <source>
        <dbReference type="ARBA" id="ARBA00023277"/>
    </source>
</evidence>
<evidence type="ECO:0000256" key="5">
    <source>
        <dbReference type="ARBA" id="ARBA00022676"/>
    </source>
</evidence>
<proteinExistence type="inferred from homology"/>
<dbReference type="Proteomes" id="UP001478817">
    <property type="component" value="Unassembled WGS sequence"/>
</dbReference>
<evidence type="ECO:0000256" key="1">
    <source>
        <dbReference type="ARBA" id="ARBA00000439"/>
    </source>
</evidence>
<evidence type="ECO:0000256" key="9">
    <source>
        <dbReference type="ARBA" id="ARBA00031501"/>
    </source>
</evidence>
<accession>A0ABV1IEK5</accession>
<organism evidence="11 12">
    <name type="scientific">Paratractidigestivibacter faecalis</name>
    <dbReference type="NCBI Taxonomy" id="2292441"/>
    <lineage>
        <taxon>Bacteria</taxon>
        <taxon>Bacillati</taxon>
        <taxon>Actinomycetota</taxon>
        <taxon>Coriobacteriia</taxon>
        <taxon>Coriobacteriales</taxon>
        <taxon>Atopobiaceae</taxon>
        <taxon>Paratractidigestivibacter</taxon>
    </lineage>
</organism>
<dbReference type="InterPro" id="IPR003385">
    <property type="entry name" value="Glyco_hydro_77"/>
</dbReference>
<dbReference type="Pfam" id="PF00128">
    <property type="entry name" value="Alpha-amylase"/>
    <property type="match status" value="1"/>
</dbReference>
<evidence type="ECO:0000259" key="10">
    <source>
        <dbReference type="SMART" id="SM00642"/>
    </source>
</evidence>
<evidence type="ECO:0000313" key="12">
    <source>
        <dbReference type="Proteomes" id="UP001478817"/>
    </source>
</evidence>
<evidence type="ECO:0000256" key="6">
    <source>
        <dbReference type="ARBA" id="ARBA00022679"/>
    </source>
</evidence>
<dbReference type="Gene3D" id="3.20.20.80">
    <property type="entry name" value="Glycosidases"/>
    <property type="match status" value="3"/>
</dbReference>
<feature type="domain" description="Glycosyl hydrolase family 13 catalytic" evidence="10">
    <location>
        <begin position="137"/>
        <end position="550"/>
    </location>
</feature>